<dbReference type="EMBL" id="CP151657">
    <property type="protein sequence ID" value="WZP14902.1"/>
    <property type="molecule type" value="Genomic_DNA"/>
</dbReference>
<sequence length="303" mass="34133">MNYWWATQNSNYDEAIAAGTLWTCPRPNGRKLDNSRAFIKQLRPGDIVFHHKSRFLRAVSVVTEESQDWLRPAGYPARPGEENQGWLVRVRPLATGLKLHYERVAELIEYGRKDAPFHASARPDQRFLSSLTEEEGLRLLEELGIAVPAMDEGFMGRPDHYWDGQDTDSEALTKLRVEQRDLRQQLLNDRTAAECSTCGKLYPSRLLIAGHIKPRSRCSDQERRSFGTNAMLICSLGCDSLFEWGYILVNEAGVIQPGRQPETPAVKDEVAALVGRTCIAFNAETAVAFKQHVILHLDEIAAA</sequence>
<accession>A0ABZ2ZRV8</accession>
<protein>
    <recommendedName>
        <fullName evidence="3">HNH endonuclease</fullName>
    </recommendedName>
</protein>
<evidence type="ECO:0000313" key="2">
    <source>
        <dbReference type="Proteomes" id="UP001448858"/>
    </source>
</evidence>
<evidence type="ECO:0000313" key="1">
    <source>
        <dbReference type="EMBL" id="WZP14902.1"/>
    </source>
</evidence>
<organism evidence="1 2">
    <name type="scientific">Arthrobacter citreus</name>
    <dbReference type="NCBI Taxonomy" id="1670"/>
    <lineage>
        <taxon>Bacteria</taxon>
        <taxon>Bacillati</taxon>
        <taxon>Actinomycetota</taxon>
        <taxon>Actinomycetes</taxon>
        <taxon>Micrococcales</taxon>
        <taxon>Micrococcaceae</taxon>
        <taxon>Arthrobacter</taxon>
    </lineage>
</organism>
<reference evidence="1 2" key="1">
    <citation type="submission" date="2024-04" db="EMBL/GenBank/DDBJ databases">
        <title>Arthrobacter sp. from Plains bison fecal sample.</title>
        <authorList>
            <person name="Ruzzini A."/>
        </authorList>
    </citation>
    <scope>NUCLEOTIDE SEQUENCE [LARGE SCALE GENOMIC DNA]</scope>
    <source>
        <strain evidence="1 2">EINP1</strain>
    </source>
</reference>
<dbReference type="Proteomes" id="UP001448858">
    <property type="component" value="Chromosome"/>
</dbReference>
<evidence type="ECO:0008006" key="3">
    <source>
        <dbReference type="Google" id="ProtNLM"/>
    </source>
</evidence>
<gene>
    <name evidence="1" type="ORF">AAE021_11980</name>
</gene>
<dbReference type="RefSeq" id="WP_342022559.1">
    <property type="nucleotide sequence ID" value="NZ_CP151657.1"/>
</dbReference>
<proteinExistence type="predicted"/>
<keyword evidence="2" id="KW-1185">Reference proteome</keyword>
<name>A0ABZ2ZRV8_9MICC</name>